<gene>
    <name evidence="2" type="ORF">PLOB_00020925</name>
</gene>
<proteinExistence type="predicted"/>
<dbReference type="PANTHER" id="PTHR47526:SF3">
    <property type="entry name" value="PHD-TYPE DOMAIN-CONTAINING PROTEIN"/>
    <property type="match status" value="1"/>
</dbReference>
<evidence type="ECO:0000259" key="1">
    <source>
        <dbReference type="Pfam" id="PF09588"/>
    </source>
</evidence>
<dbReference type="InterPro" id="IPR019080">
    <property type="entry name" value="YqaJ_viral_recombinase"/>
</dbReference>
<dbReference type="InterPro" id="IPR011335">
    <property type="entry name" value="Restrct_endonuc-II-like"/>
</dbReference>
<evidence type="ECO:0000313" key="2">
    <source>
        <dbReference type="EMBL" id="CAH3178658.1"/>
    </source>
</evidence>
<evidence type="ECO:0000313" key="3">
    <source>
        <dbReference type="Proteomes" id="UP001159405"/>
    </source>
</evidence>
<protein>
    <recommendedName>
        <fullName evidence="1">YqaJ viral recombinase domain-containing protein</fullName>
    </recommendedName>
</protein>
<keyword evidence="3" id="KW-1185">Reference proteome</keyword>
<feature type="domain" description="YqaJ viral recombinase" evidence="1">
    <location>
        <begin position="219"/>
        <end position="358"/>
    </location>
</feature>
<accession>A0ABN8RIA7</accession>
<dbReference type="Proteomes" id="UP001159405">
    <property type="component" value="Unassembled WGS sequence"/>
</dbReference>
<dbReference type="PANTHER" id="PTHR47526">
    <property type="entry name" value="ATP-DEPENDENT DNA HELICASE"/>
    <property type="match status" value="1"/>
</dbReference>
<dbReference type="CDD" id="cd22343">
    <property type="entry name" value="PDDEXK_lambda_exonuclease-like"/>
    <property type="match status" value="1"/>
</dbReference>
<dbReference type="InterPro" id="IPR011604">
    <property type="entry name" value="PDDEXK-like_dom_sf"/>
</dbReference>
<reference evidence="2 3" key="1">
    <citation type="submission" date="2022-05" db="EMBL/GenBank/DDBJ databases">
        <authorList>
            <consortium name="Genoscope - CEA"/>
            <person name="William W."/>
        </authorList>
    </citation>
    <scope>NUCLEOTIDE SEQUENCE [LARGE SCALE GENOMIC DNA]</scope>
</reference>
<sequence>MATTEKEKAKLLIMPNGTSVPDPLTLKDGWVKESENMTSWPPIYLSDITLFLVSDHPGKDVDFHKRVLNEYKEGKAMSSSCIHITALLFRVEAANRSGMTNPACTSRQCVWNVPSEKTPLQPISTPRESDILSSDEIDAIEEITVGPTENEAWHQQREGRITALNVYRALTKVESVSQAECTPEPLQAISTPRESNILSSDEIDAIEKITVGQADDEAWHQQREGRITASNFYRVFTKVESMKVNEENSADKLVDSLLGKAKPPTNLPALKYGRDIGPIAVKEFIKYFKKHHKDVRYRECGIFIDKTKRYLGASPDLLIECSCCGEAVVEIKNPFSIANEIPSAHNLSYLCMCNGQVALKQQHQYFAQV</sequence>
<comment type="caution">
    <text evidence="2">The sequence shown here is derived from an EMBL/GenBank/DDBJ whole genome shotgun (WGS) entry which is preliminary data.</text>
</comment>
<dbReference type="Gene3D" id="3.90.320.10">
    <property type="match status" value="1"/>
</dbReference>
<name>A0ABN8RIA7_9CNID</name>
<dbReference type="SUPFAM" id="SSF52980">
    <property type="entry name" value="Restriction endonuclease-like"/>
    <property type="match status" value="1"/>
</dbReference>
<dbReference type="Pfam" id="PF09588">
    <property type="entry name" value="YqaJ"/>
    <property type="match status" value="1"/>
</dbReference>
<dbReference type="EMBL" id="CALNXK010000243">
    <property type="protein sequence ID" value="CAH3178658.1"/>
    <property type="molecule type" value="Genomic_DNA"/>
</dbReference>
<organism evidence="2 3">
    <name type="scientific">Porites lobata</name>
    <dbReference type="NCBI Taxonomy" id="104759"/>
    <lineage>
        <taxon>Eukaryota</taxon>
        <taxon>Metazoa</taxon>
        <taxon>Cnidaria</taxon>
        <taxon>Anthozoa</taxon>
        <taxon>Hexacorallia</taxon>
        <taxon>Scleractinia</taxon>
        <taxon>Fungiina</taxon>
        <taxon>Poritidae</taxon>
        <taxon>Porites</taxon>
    </lineage>
</organism>